<proteinExistence type="predicted"/>
<feature type="compositionally biased region" description="Basic and acidic residues" evidence="1">
    <location>
        <begin position="48"/>
        <end position="62"/>
    </location>
</feature>
<dbReference type="Proteomes" id="UP000035642">
    <property type="component" value="Unassembled WGS sequence"/>
</dbReference>
<evidence type="ECO:0000313" key="2">
    <source>
        <dbReference type="Proteomes" id="UP000035642"/>
    </source>
</evidence>
<keyword evidence="2" id="KW-1185">Reference proteome</keyword>
<reference evidence="2" key="1">
    <citation type="submission" date="2012-09" db="EMBL/GenBank/DDBJ databases">
        <authorList>
            <person name="Martin A.A."/>
        </authorList>
    </citation>
    <scope>NUCLEOTIDE SEQUENCE</scope>
</reference>
<dbReference type="WBParaSite" id="ACAC_0000482001-mRNA-1">
    <property type="protein sequence ID" value="ACAC_0000482001-mRNA-1"/>
    <property type="gene ID" value="ACAC_0000482001"/>
</dbReference>
<feature type="region of interest" description="Disordered" evidence="1">
    <location>
        <begin position="48"/>
        <end position="86"/>
    </location>
</feature>
<feature type="compositionally biased region" description="Basic residues" evidence="1">
    <location>
        <begin position="63"/>
        <end position="76"/>
    </location>
</feature>
<evidence type="ECO:0000313" key="3">
    <source>
        <dbReference type="WBParaSite" id="ACAC_0000482001-mRNA-1"/>
    </source>
</evidence>
<reference evidence="3" key="2">
    <citation type="submission" date="2017-02" db="UniProtKB">
        <authorList>
            <consortium name="WormBaseParasite"/>
        </authorList>
    </citation>
    <scope>IDENTIFICATION</scope>
</reference>
<protein>
    <submittedName>
        <fullName evidence="3">Obg domain-containing protein</fullName>
    </submittedName>
</protein>
<accession>A0A0K0D425</accession>
<sequence>MPIGGKTELIAISNDEKRAGAQPYGKERWHGDLTFLVDERGGRELPKDFRQREYLARPEHTKRGGGRKFGAHKRGGARLFAPPEPQDDARVFTAEKRNDNAFSPILHQNGARGFTEEKKGGGRAFIYEKRGGARMFRGSKRDYTDEYPDWLIYEDTPLFEVSR</sequence>
<name>A0A0K0D425_ANGCA</name>
<dbReference type="AlphaFoldDB" id="A0A0K0D425"/>
<organism evidence="2 3">
    <name type="scientific">Angiostrongylus cantonensis</name>
    <name type="common">Rat lungworm</name>
    <dbReference type="NCBI Taxonomy" id="6313"/>
    <lineage>
        <taxon>Eukaryota</taxon>
        <taxon>Metazoa</taxon>
        <taxon>Ecdysozoa</taxon>
        <taxon>Nematoda</taxon>
        <taxon>Chromadorea</taxon>
        <taxon>Rhabditida</taxon>
        <taxon>Rhabditina</taxon>
        <taxon>Rhabditomorpha</taxon>
        <taxon>Strongyloidea</taxon>
        <taxon>Metastrongylidae</taxon>
        <taxon>Angiostrongylus</taxon>
    </lineage>
</organism>
<evidence type="ECO:0000256" key="1">
    <source>
        <dbReference type="SAM" id="MobiDB-lite"/>
    </source>
</evidence>